<sequence>MALRAKYGGKVQASGALNRTGAGQARWAYWPEIDGLRTIAVLSVLLFHLRRGVLPGGFVGVDIFFVISGFLISSILLDDIAKGEFSVGRFYQRRISRIFPALILVLLATLAAASLIYSAQDMASLGINSAAAAASLINMKLVSQGSYFILSPDAQPLLHYWSLAVEEQFYIVFPLYLYVVTRFTRWPLAITCVAAVASFALCVWLTPINQPLAFYSLPTRAWELLTGSGIALFRAGGGRVSRPLAHGSVWGGVALIAGSILLLQESDTFPGWMAAFPVIGTALLIAPIGDVRSAPLRLLAHPMMVAIGKRSYSLYLWHWPVFSLVDYRLYTASEPTRMALKIVLTLVLTLLSYGLVERPARAYLNVRSRRVPIFIATGMLVALIAGGGLWLRSALYFDVRPGTIASGGATVRGGKAGVVILSGDSQAAMYGTEIASIARTRGFTLHALGTAGRNQLPDEDGTSWPAVATLIAEKKPDLVILVHAWGAKLKGDPAALKKALGEIAAHADQVLLVAEPPVVPETVSREGLRGGFRPPFFEPAESRAARAASMAMLRGVASDKVHIVDVAELFVDADGALRILASDGRLSFADPHHLSDSGTALTHPLLDEAIANALAQ</sequence>
<dbReference type="InterPro" id="IPR050879">
    <property type="entry name" value="Acyltransferase_3"/>
</dbReference>
<keyword evidence="1" id="KW-1133">Transmembrane helix</keyword>
<feature type="transmembrane region" description="Helical" evidence="1">
    <location>
        <begin position="186"/>
        <end position="206"/>
    </location>
</feature>
<feature type="transmembrane region" description="Helical" evidence="1">
    <location>
        <begin position="269"/>
        <end position="286"/>
    </location>
</feature>
<dbReference type="GO" id="GO:0009103">
    <property type="term" value="P:lipopolysaccharide biosynthetic process"/>
    <property type="evidence" value="ECO:0007669"/>
    <property type="project" value="TreeGrafter"/>
</dbReference>
<dbReference type="AlphaFoldDB" id="A0A7H0LDB0"/>
<dbReference type="Pfam" id="PF01757">
    <property type="entry name" value="Acyl_transf_3"/>
    <property type="match status" value="1"/>
</dbReference>
<keyword evidence="1" id="KW-0812">Transmembrane</keyword>
<evidence type="ECO:0000259" key="3">
    <source>
        <dbReference type="Pfam" id="PF19040"/>
    </source>
</evidence>
<dbReference type="InterPro" id="IPR043968">
    <property type="entry name" value="SGNH"/>
</dbReference>
<dbReference type="Proteomes" id="UP000516148">
    <property type="component" value="Chromosome"/>
</dbReference>
<feature type="transmembrane region" description="Helical" evidence="1">
    <location>
        <begin position="98"/>
        <end position="119"/>
    </location>
</feature>
<evidence type="ECO:0000313" key="5">
    <source>
        <dbReference type="Proteomes" id="UP000516148"/>
    </source>
</evidence>
<proteinExistence type="predicted"/>
<dbReference type="KEGG" id="spap:H3Z74_12610"/>
<dbReference type="GO" id="GO:0016747">
    <property type="term" value="F:acyltransferase activity, transferring groups other than amino-acyl groups"/>
    <property type="evidence" value="ECO:0007669"/>
    <property type="project" value="InterPro"/>
</dbReference>
<dbReference type="RefSeq" id="WP_187760011.1">
    <property type="nucleotide sequence ID" value="NZ_CP061038.1"/>
</dbReference>
<evidence type="ECO:0000313" key="4">
    <source>
        <dbReference type="EMBL" id="QNQ07663.1"/>
    </source>
</evidence>
<keyword evidence="1" id="KW-0472">Membrane</keyword>
<feature type="transmembrane region" description="Helical" evidence="1">
    <location>
        <begin position="158"/>
        <end position="179"/>
    </location>
</feature>
<dbReference type="SUPFAM" id="SSF52266">
    <property type="entry name" value="SGNH hydrolase"/>
    <property type="match status" value="1"/>
</dbReference>
<feature type="transmembrane region" description="Helical" evidence="1">
    <location>
        <begin position="371"/>
        <end position="391"/>
    </location>
</feature>
<evidence type="ECO:0000259" key="2">
    <source>
        <dbReference type="Pfam" id="PF01757"/>
    </source>
</evidence>
<dbReference type="PANTHER" id="PTHR23028">
    <property type="entry name" value="ACETYLTRANSFERASE"/>
    <property type="match status" value="1"/>
</dbReference>
<organism evidence="4 5">
    <name type="scientific">Sphingomonas alpina</name>
    <dbReference type="NCBI Taxonomy" id="653931"/>
    <lineage>
        <taxon>Bacteria</taxon>
        <taxon>Pseudomonadati</taxon>
        <taxon>Pseudomonadota</taxon>
        <taxon>Alphaproteobacteria</taxon>
        <taxon>Sphingomonadales</taxon>
        <taxon>Sphingomonadaceae</taxon>
        <taxon>Sphingomonas</taxon>
    </lineage>
</organism>
<evidence type="ECO:0000256" key="1">
    <source>
        <dbReference type="SAM" id="Phobius"/>
    </source>
</evidence>
<keyword evidence="5" id="KW-1185">Reference proteome</keyword>
<dbReference type="EMBL" id="CP061038">
    <property type="protein sequence ID" value="QNQ07663.1"/>
    <property type="molecule type" value="Genomic_DNA"/>
</dbReference>
<dbReference type="PANTHER" id="PTHR23028:SF53">
    <property type="entry name" value="ACYL_TRANSF_3 DOMAIN-CONTAINING PROTEIN"/>
    <property type="match status" value="1"/>
</dbReference>
<protein>
    <submittedName>
        <fullName evidence="4">Acyltransferase</fullName>
    </submittedName>
</protein>
<dbReference type="InterPro" id="IPR002656">
    <property type="entry name" value="Acyl_transf_3_dom"/>
</dbReference>
<gene>
    <name evidence="4" type="ORF">H3Z74_12610</name>
</gene>
<feature type="domain" description="SGNH" evidence="3">
    <location>
        <begin position="413"/>
        <end position="606"/>
    </location>
</feature>
<reference evidence="4 5" key="1">
    <citation type="submission" date="2020-09" db="EMBL/GenBank/DDBJ databases">
        <title>Sphingomonas sp., a new species isolated from pork steak.</title>
        <authorList>
            <person name="Heidler von Heilborn D."/>
        </authorList>
    </citation>
    <scope>NUCLEOTIDE SEQUENCE [LARGE SCALE GENOMIC DNA]</scope>
    <source>
        <strain evidence="5">S8-3T</strain>
    </source>
</reference>
<dbReference type="Pfam" id="PF19040">
    <property type="entry name" value="SGNH"/>
    <property type="match status" value="1"/>
</dbReference>
<feature type="domain" description="Acyltransferase 3" evidence="2">
    <location>
        <begin position="31"/>
        <end position="352"/>
    </location>
</feature>
<feature type="transmembrane region" description="Helical" evidence="1">
    <location>
        <begin position="338"/>
        <end position="356"/>
    </location>
</feature>
<feature type="transmembrane region" description="Helical" evidence="1">
    <location>
        <begin position="244"/>
        <end position="263"/>
    </location>
</feature>
<dbReference type="GO" id="GO:0016020">
    <property type="term" value="C:membrane"/>
    <property type="evidence" value="ECO:0007669"/>
    <property type="project" value="TreeGrafter"/>
</dbReference>
<name>A0A7H0LDB0_9SPHN</name>
<keyword evidence="4" id="KW-0808">Transferase</keyword>
<accession>A0A7H0LDB0</accession>
<keyword evidence="4" id="KW-0012">Acyltransferase</keyword>
<feature type="transmembrane region" description="Helical" evidence="1">
    <location>
        <begin position="53"/>
        <end position="77"/>
    </location>
</feature>